<dbReference type="GO" id="GO:0004803">
    <property type="term" value="F:transposase activity"/>
    <property type="evidence" value="ECO:0007669"/>
    <property type="project" value="InterPro"/>
</dbReference>
<comment type="caution">
    <text evidence="2">The sequence shown here is derived from an EMBL/GenBank/DDBJ whole genome shotgun (WGS) entry which is preliminary data.</text>
</comment>
<sequence length="84" mass="9502">ADDTTYRLLTTILDPTVASAAQLAGLYAERWEIESAFDELKTHQRSARVVLRSKMPEGVLQEVYGYFCVHYAIRWLMHSVALGA</sequence>
<proteinExistence type="predicted"/>
<gene>
    <name evidence="2" type="ORF">B1B_06247</name>
</gene>
<feature type="non-terminal residue" evidence="2">
    <location>
        <position position="84"/>
    </location>
</feature>
<dbReference type="Gene3D" id="3.90.350.10">
    <property type="entry name" value="Transposase Inhibitor Protein From Tn5, Chain A, domain 1"/>
    <property type="match status" value="1"/>
</dbReference>
<dbReference type="GO" id="GO:0003677">
    <property type="term" value="F:DNA binding"/>
    <property type="evidence" value="ECO:0007669"/>
    <property type="project" value="InterPro"/>
</dbReference>
<dbReference type="AlphaFoldDB" id="T1B8C5"/>
<dbReference type="Pfam" id="PF01609">
    <property type="entry name" value="DDE_Tnp_1"/>
    <property type="match status" value="1"/>
</dbReference>
<reference evidence="2" key="2">
    <citation type="journal article" date="2014" name="ISME J.">
        <title>Microbial stratification in low pH oxic and suboxic macroscopic growths along an acid mine drainage.</title>
        <authorList>
            <person name="Mendez-Garcia C."/>
            <person name="Mesa V."/>
            <person name="Sprenger R.R."/>
            <person name="Richter M."/>
            <person name="Diez M.S."/>
            <person name="Solano J."/>
            <person name="Bargiela R."/>
            <person name="Golyshina O.V."/>
            <person name="Manteca A."/>
            <person name="Ramos J.L."/>
            <person name="Gallego J.R."/>
            <person name="Llorente I."/>
            <person name="Martins Dos Santos V.A."/>
            <person name="Jensen O.N."/>
            <person name="Pelaez A.I."/>
            <person name="Sanchez J."/>
            <person name="Ferrer M."/>
        </authorList>
    </citation>
    <scope>NUCLEOTIDE SEQUENCE</scope>
</reference>
<accession>T1B8C5</accession>
<protein>
    <submittedName>
        <fullName evidence="2">Transposase, IS4 family protein</fullName>
    </submittedName>
</protein>
<evidence type="ECO:0000313" key="2">
    <source>
        <dbReference type="EMBL" id="EQD66122.1"/>
    </source>
</evidence>
<feature type="non-terminal residue" evidence="2">
    <location>
        <position position="1"/>
    </location>
</feature>
<dbReference type="SUPFAM" id="SSF53098">
    <property type="entry name" value="Ribonuclease H-like"/>
    <property type="match status" value="1"/>
</dbReference>
<reference evidence="2" key="1">
    <citation type="submission" date="2013-08" db="EMBL/GenBank/DDBJ databases">
        <authorList>
            <person name="Mendez C."/>
            <person name="Richter M."/>
            <person name="Ferrer M."/>
            <person name="Sanchez J."/>
        </authorList>
    </citation>
    <scope>NUCLEOTIDE SEQUENCE</scope>
</reference>
<evidence type="ECO:0000259" key="1">
    <source>
        <dbReference type="Pfam" id="PF01609"/>
    </source>
</evidence>
<dbReference type="InterPro" id="IPR012337">
    <property type="entry name" value="RNaseH-like_sf"/>
</dbReference>
<dbReference type="GO" id="GO:0006313">
    <property type="term" value="P:DNA transposition"/>
    <property type="evidence" value="ECO:0007669"/>
    <property type="project" value="InterPro"/>
</dbReference>
<dbReference type="EMBL" id="AUZY01003980">
    <property type="protein sequence ID" value="EQD66122.1"/>
    <property type="molecule type" value="Genomic_DNA"/>
</dbReference>
<organism evidence="2">
    <name type="scientific">mine drainage metagenome</name>
    <dbReference type="NCBI Taxonomy" id="410659"/>
    <lineage>
        <taxon>unclassified sequences</taxon>
        <taxon>metagenomes</taxon>
        <taxon>ecological metagenomes</taxon>
    </lineage>
</organism>
<name>T1B8C5_9ZZZZ</name>
<dbReference type="InterPro" id="IPR002559">
    <property type="entry name" value="Transposase_11"/>
</dbReference>
<feature type="domain" description="Transposase IS4-like" evidence="1">
    <location>
        <begin position="11"/>
        <end position="69"/>
    </location>
</feature>